<dbReference type="AlphaFoldDB" id="A0AAV3RC00"/>
<dbReference type="Proteomes" id="UP001454036">
    <property type="component" value="Unassembled WGS sequence"/>
</dbReference>
<evidence type="ECO:0000313" key="3">
    <source>
        <dbReference type="Proteomes" id="UP001454036"/>
    </source>
</evidence>
<sequence>MGFGESKFFSLRDLMKKKEEKSSYVSLRDLLKEDKKSFYVTSTTSPNKKTNNDDFGGYNTIVKMYDELNSDDEDLSSPPFIPSYLNYPDYFSISDYDDEYLFGNICSKSHMKRGPKGMMSNVNMLPQAQGIIESEDTIIEQAVEGMMFIEDNNMKVMLLLEQVDSENEEIDNKNDDKQKARIV</sequence>
<accession>A0AAV3RC00</accession>
<dbReference type="EMBL" id="BAABME010008120">
    <property type="protein sequence ID" value="GAA0172428.1"/>
    <property type="molecule type" value="Genomic_DNA"/>
</dbReference>
<proteinExistence type="predicted"/>
<keyword evidence="3" id="KW-1185">Reference proteome</keyword>
<protein>
    <submittedName>
        <fullName evidence="2">Uncharacterized protein</fullName>
    </submittedName>
</protein>
<evidence type="ECO:0000256" key="1">
    <source>
        <dbReference type="SAM" id="Coils"/>
    </source>
</evidence>
<comment type="caution">
    <text evidence="2">The sequence shown here is derived from an EMBL/GenBank/DDBJ whole genome shotgun (WGS) entry which is preliminary data.</text>
</comment>
<gene>
    <name evidence="2" type="ORF">LIER_26257</name>
</gene>
<organism evidence="2 3">
    <name type="scientific">Lithospermum erythrorhizon</name>
    <name type="common">Purple gromwell</name>
    <name type="synonym">Lithospermum officinale var. erythrorhizon</name>
    <dbReference type="NCBI Taxonomy" id="34254"/>
    <lineage>
        <taxon>Eukaryota</taxon>
        <taxon>Viridiplantae</taxon>
        <taxon>Streptophyta</taxon>
        <taxon>Embryophyta</taxon>
        <taxon>Tracheophyta</taxon>
        <taxon>Spermatophyta</taxon>
        <taxon>Magnoliopsida</taxon>
        <taxon>eudicotyledons</taxon>
        <taxon>Gunneridae</taxon>
        <taxon>Pentapetalae</taxon>
        <taxon>asterids</taxon>
        <taxon>lamiids</taxon>
        <taxon>Boraginales</taxon>
        <taxon>Boraginaceae</taxon>
        <taxon>Boraginoideae</taxon>
        <taxon>Lithospermeae</taxon>
        <taxon>Lithospermum</taxon>
    </lineage>
</organism>
<keyword evidence="1" id="KW-0175">Coiled coil</keyword>
<reference evidence="2 3" key="1">
    <citation type="submission" date="2024-01" db="EMBL/GenBank/DDBJ databases">
        <title>The complete chloroplast genome sequence of Lithospermum erythrorhizon: insights into the phylogenetic relationship among Boraginaceae species and the maternal lineages of purple gromwells.</title>
        <authorList>
            <person name="Okada T."/>
            <person name="Watanabe K."/>
        </authorList>
    </citation>
    <scope>NUCLEOTIDE SEQUENCE [LARGE SCALE GENOMIC DNA]</scope>
</reference>
<feature type="coiled-coil region" evidence="1">
    <location>
        <begin position="156"/>
        <end position="183"/>
    </location>
</feature>
<evidence type="ECO:0000313" key="2">
    <source>
        <dbReference type="EMBL" id="GAA0172428.1"/>
    </source>
</evidence>
<name>A0AAV3RC00_LITER</name>